<reference evidence="2 3" key="1">
    <citation type="submission" date="2020-08" db="EMBL/GenBank/DDBJ databases">
        <title>Genomic Encyclopedia of Type Strains, Phase IV (KMG-IV): sequencing the most valuable type-strain genomes for metagenomic binning, comparative biology and taxonomic classification.</title>
        <authorList>
            <person name="Goeker M."/>
        </authorList>
    </citation>
    <scope>NUCLEOTIDE SEQUENCE [LARGE SCALE GENOMIC DNA]</scope>
    <source>
        <strain evidence="2 3">DSM 12706</strain>
    </source>
</reference>
<gene>
    <name evidence="2" type="ORF">HNR60_001153</name>
</gene>
<comment type="caution">
    <text evidence="2">The sequence shown here is derived from an EMBL/GenBank/DDBJ whole genome shotgun (WGS) entry which is preliminary data.</text>
</comment>
<proteinExistence type="predicted"/>
<evidence type="ECO:0000313" key="3">
    <source>
        <dbReference type="Proteomes" id="UP000542353"/>
    </source>
</evidence>
<feature type="region of interest" description="Disordered" evidence="1">
    <location>
        <begin position="47"/>
        <end position="72"/>
    </location>
</feature>
<keyword evidence="3" id="KW-1185">Reference proteome</keyword>
<protein>
    <submittedName>
        <fullName evidence="2">Uncharacterized protein</fullName>
    </submittedName>
</protein>
<name>A0A7W7Z1Z3_9BRAD</name>
<dbReference type="Proteomes" id="UP000542353">
    <property type="component" value="Unassembled WGS sequence"/>
</dbReference>
<sequence length="206" mass="21727">MMRVRLTRACYAPATSCLTRGCDRAGPDSATKNLRNEIRRLSPSLRGAVATEQPRALSDAPGLLRSPAGAPRRPRLAMTDRLELFQCVIFGRALSGGMERGRGVSMSQMQTDAAHGRYSGAVLVGGRLSVSAAGRNNEVVPASTHRVWRRPGGTRNEAPAAAGRRGPAAIRRDAAEGGAAGGAGQRFISNCPVRLAAVTDSRRSPL</sequence>
<evidence type="ECO:0000256" key="1">
    <source>
        <dbReference type="SAM" id="MobiDB-lite"/>
    </source>
</evidence>
<dbReference type="AlphaFoldDB" id="A0A7W7Z1Z3"/>
<organism evidence="2 3">
    <name type="scientific">Rhodopseudomonas rhenobacensis</name>
    <dbReference type="NCBI Taxonomy" id="87461"/>
    <lineage>
        <taxon>Bacteria</taxon>
        <taxon>Pseudomonadati</taxon>
        <taxon>Pseudomonadota</taxon>
        <taxon>Alphaproteobacteria</taxon>
        <taxon>Hyphomicrobiales</taxon>
        <taxon>Nitrobacteraceae</taxon>
        <taxon>Rhodopseudomonas</taxon>
    </lineage>
</organism>
<dbReference type="EMBL" id="JACHIH010000004">
    <property type="protein sequence ID" value="MBB5046408.1"/>
    <property type="molecule type" value="Genomic_DNA"/>
</dbReference>
<evidence type="ECO:0000313" key="2">
    <source>
        <dbReference type="EMBL" id="MBB5046408.1"/>
    </source>
</evidence>
<accession>A0A7W7Z1Z3</accession>